<dbReference type="EC" id="4.2.1.-" evidence="5"/>
<evidence type="ECO:0000256" key="3">
    <source>
        <dbReference type="ARBA" id="ARBA00023239"/>
    </source>
</evidence>
<comment type="cofactor">
    <cofactor evidence="1">
        <name>pyridoxal 5'-phosphate</name>
        <dbReference type="ChEBI" id="CHEBI:597326"/>
    </cofactor>
</comment>
<keyword evidence="2" id="KW-0663">Pyridoxal phosphate</keyword>
<dbReference type="Proteomes" id="UP000193224">
    <property type="component" value="Unassembled WGS sequence"/>
</dbReference>
<evidence type="ECO:0000256" key="2">
    <source>
        <dbReference type="ARBA" id="ARBA00022898"/>
    </source>
</evidence>
<dbReference type="InterPro" id="IPR001926">
    <property type="entry name" value="TrpB-like_PALP"/>
</dbReference>
<dbReference type="GO" id="GO:0004794">
    <property type="term" value="F:threonine deaminase activity"/>
    <property type="evidence" value="ECO:0007669"/>
    <property type="project" value="TreeGrafter"/>
</dbReference>
<organism evidence="5 6">
    <name type="scientific">Roseovarius aestuarii</name>
    <dbReference type="NCBI Taxonomy" id="475083"/>
    <lineage>
        <taxon>Bacteria</taxon>
        <taxon>Pseudomonadati</taxon>
        <taxon>Pseudomonadota</taxon>
        <taxon>Alphaproteobacteria</taxon>
        <taxon>Rhodobacterales</taxon>
        <taxon>Roseobacteraceae</taxon>
        <taxon>Roseovarius</taxon>
    </lineage>
</organism>
<keyword evidence="6" id="KW-1185">Reference proteome</keyword>
<reference evidence="5 6" key="1">
    <citation type="submission" date="2017-03" db="EMBL/GenBank/DDBJ databases">
        <authorList>
            <person name="Afonso C.L."/>
            <person name="Miller P.J."/>
            <person name="Scott M.A."/>
            <person name="Spackman E."/>
            <person name="Goraichik I."/>
            <person name="Dimitrov K.M."/>
            <person name="Suarez D.L."/>
            <person name="Swayne D.E."/>
        </authorList>
    </citation>
    <scope>NUCLEOTIDE SEQUENCE [LARGE SCALE GENOMIC DNA]</scope>
    <source>
        <strain evidence="5 6">CECT 7745</strain>
    </source>
</reference>
<dbReference type="GO" id="GO:0003941">
    <property type="term" value="F:L-serine ammonia-lyase activity"/>
    <property type="evidence" value="ECO:0007669"/>
    <property type="project" value="TreeGrafter"/>
</dbReference>
<dbReference type="PANTHER" id="PTHR48078">
    <property type="entry name" value="THREONINE DEHYDRATASE, MITOCHONDRIAL-RELATED"/>
    <property type="match status" value="1"/>
</dbReference>
<dbReference type="GO" id="GO:0006567">
    <property type="term" value="P:L-threonine catabolic process"/>
    <property type="evidence" value="ECO:0007669"/>
    <property type="project" value="TreeGrafter"/>
</dbReference>
<evidence type="ECO:0000259" key="4">
    <source>
        <dbReference type="Pfam" id="PF00291"/>
    </source>
</evidence>
<sequence>MFTRDEFKAAQDIVYTHLQPTLQHNWPLLAQELGCDLWLKHENQTPLGAFKVRGGLVHMRRRKKAGLLNGVITASTGNHGQSIPNAAQLEGIAATVVVPKNNSPGKNAAMRALGARLLEVGDDFIDAVTFARQLATDEGLDMIPSFHRDLVTGVATYAHELFSAAGELDVIYVPIGLGSGICGVMGMRDMLGLKTKVVGVVSRRANAYALSFASGHAVSTNKADTFAEGIAVREPNPEAVELINAGVDHIVEVSDDQIKAAMRLLFRATHNVAEGAGAAALAAIMTEHQGLRGKRVGAVLSGGNIDAGKFAEILSTG</sequence>
<dbReference type="RefSeq" id="WP_085800109.1">
    <property type="nucleotide sequence ID" value="NZ_FWXB01000006.1"/>
</dbReference>
<dbReference type="InterPro" id="IPR036052">
    <property type="entry name" value="TrpB-like_PALP_sf"/>
</dbReference>
<dbReference type="InterPro" id="IPR050147">
    <property type="entry name" value="Ser/Thr_Dehydratase"/>
</dbReference>
<feature type="domain" description="Tryptophan synthase beta chain-like PALP" evidence="4">
    <location>
        <begin position="19"/>
        <end position="302"/>
    </location>
</feature>
<proteinExistence type="predicted"/>
<evidence type="ECO:0000256" key="1">
    <source>
        <dbReference type="ARBA" id="ARBA00001933"/>
    </source>
</evidence>
<dbReference type="EMBL" id="FWXB01000006">
    <property type="protein sequence ID" value="SMC12147.1"/>
    <property type="molecule type" value="Genomic_DNA"/>
</dbReference>
<name>A0A1X7BR96_9RHOB</name>
<dbReference type="AlphaFoldDB" id="A0A1X7BR96"/>
<gene>
    <name evidence="5" type="primary">psdht_3</name>
    <name evidence="5" type="ORF">ROA7745_01970</name>
</gene>
<evidence type="ECO:0000313" key="6">
    <source>
        <dbReference type="Proteomes" id="UP000193224"/>
    </source>
</evidence>
<evidence type="ECO:0000313" key="5">
    <source>
        <dbReference type="EMBL" id="SMC12147.1"/>
    </source>
</evidence>
<protein>
    <submittedName>
        <fullName evidence="5">Phenylserine dehydratase</fullName>
        <ecNumber evidence="5">4.2.1.-</ecNumber>
    </submittedName>
</protein>
<dbReference type="GO" id="GO:0006565">
    <property type="term" value="P:L-serine catabolic process"/>
    <property type="evidence" value="ECO:0007669"/>
    <property type="project" value="TreeGrafter"/>
</dbReference>
<dbReference type="PANTHER" id="PTHR48078:SF7">
    <property type="entry name" value="BLL6502 PROTEIN"/>
    <property type="match status" value="1"/>
</dbReference>
<dbReference type="NCBIfam" id="NF004771">
    <property type="entry name" value="PRK06110.1"/>
    <property type="match status" value="1"/>
</dbReference>
<keyword evidence="3 5" id="KW-0456">Lyase</keyword>
<dbReference type="OrthoDB" id="9811476at2"/>
<dbReference type="Pfam" id="PF00291">
    <property type="entry name" value="PALP"/>
    <property type="match status" value="1"/>
</dbReference>
<dbReference type="CDD" id="cd01562">
    <property type="entry name" value="Thr-dehyd"/>
    <property type="match status" value="1"/>
</dbReference>
<accession>A0A1X7BR96</accession>
<dbReference type="Gene3D" id="3.40.50.1100">
    <property type="match status" value="2"/>
</dbReference>
<dbReference type="SUPFAM" id="SSF53686">
    <property type="entry name" value="Tryptophan synthase beta subunit-like PLP-dependent enzymes"/>
    <property type="match status" value="1"/>
</dbReference>
<dbReference type="GO" id="GO:0009097">
    <property type="term" value="P:isoleucine biosynthetic process"/>
    <property type="evidence" value="ECO:0007669"/>
    <property type="project" value="TreeGrafter"/>
</dbReference>